<dbReference type="RefSeq" id="WP_047528768.1">
    <property type="nucleotide sequence ID" value="NZ_CCEH01000001.1"/>
</dbReference>
<feature type="transmembrane region" description="Helical" evidence="1">
    <location>
        <begin position="6"/>
        <end position="25"/>
    </location>
</feature>
<accession>A0A077UHE5</accession>
<keyword evidence="1" id="KW-0812">Transmembrane</keyword>
<protein>
    <submittedName>
        <fullName evidence="2">Uncharacterized protein</fullName>
    </submittedName>
</protein>
<gene>
    <name evidence="2" type="ORF">ERS140147_00017</name>
</gene>
<dbReference type="Proteomes" id="UP000044616">
    <property type="component" value="Unassembled WGS sequence"/>
</dbReference>
<keyword evidence="1" id="KW-0472">Membrane</keyword>
<evidence type="ECO:0000256" key="1">
    <source>
        <dbReference type="SAM" id="Phobius"/>
    </source>
</evidence>
<sequence>MCWEKFIDIINIVVPFLTVLISFLLGSYTSRKNFNNSFKKDTLLKFHNEVLYLCYSLPNQEKIDYQEILSFYGEDMFSKVISKNLIYMDKSRVESWSKFNYCLQVRKDPSIPISIKDKFLKPLLNYYSAQIILQTLEESKSIEDELKLFEISKHLLSKTSKLTFYRDKLPPFEEFEENNYTHLFPKT</sequence>
<dbReference type="AlphaFoldDB" id="A0A077UHE5"/>
<name>A0A077UHE5_9STAP</name>
<dbReference type="EMBL" id="CCEH01000001">
    <property type="protein sequence ID" value="CDR26473.1"/>
    <property type="molecule type" value="Genomic_DNA"/>
</dbReference>
<evidence type="ECO:0000313" key="3">
    <source>
        <dbReference type="Proteomes" id="UP000044616"/>
    </source>
</evidence>
<reference evidence="2 3" key="1">
    <citation type="submission" date="2014-05" db="EMBL/GenBank/DDBJ databases">
        <authorList>
            <person name="Aslett A.Martin."/>
            <person name="De Silva Nishadi"/>
        </authorList>
    </citation>
    <scope>NUCLEOTIDE SEQUENCE [LARGE SCALE GENOMIC DNA]</scope>
</reference>
<proteinExistence type="predicted"/>
<organism evidence="2 3">
    <name type="scientific">Staphylococcus schweitzeri</name>
    <dbReference type="NCBI Taxonomy" id="1654388"/>
    <lineage>
        <taxon>Bacteria</taxon>
        <taxon>Bacillati</taxon>
        <taxon>Bacillota</taxon>
        <taxon>Bacilli</taxon>
        <taxon>Bacillales</taxon>
        <taxon>Staphylococcaceae</taxon>
        <taxon>Staphylococcus</taxon>
    </lineage>
</organism>
<keyword evidence="1" id="KW-1133">Transmembrane helix</keyword>
<evidence type="ECO:0000313" key="2">
    <source>
        <dbReference type="EMBL" id="CDR26473.1"/>
    </source>
</evidence>